<dbReference type="EMBL" id="UFQC01000005">
    <property type="protein sequence ID" value="SSW64704.1"/>
    <property type="molecule type" value="Genomic_DNA"/>
</dbReference>
<keyword evidence="2" id="KW-0663">Pyridoxal phosphate</keyword>
<proteinExistence type="inferred from homology"/>
<evidence type="ECO:0000256" key="2">
    <source>
        <dbReference type="ARBA" id="ARBA00022898"/>
    </source>
</evidence>
<dbReference type="CDD" id="cd07377">
    <property type="entry name" value="WHTH_GntR"/>
    <property type="match status" value="1"/>
</dbReference>
<dbReference type="InterPro" id="IPR036388">
    <property type="entry name" value="WH-like_DNA-bd_sf"/>
</dbReference>
<keyword evidence="4" id="KW-0238">DNA-binding</keyword>
<dbReference type="InterPro" id="IPR036390">
    <property type="entry name" value="WH_DNA-bd_sf"/>
</dbReference>
<keyword evidence="5" id="KW-0804">Transcription</keyword>
<dbReference type="InterPro" id="IPR015424">
    <property type="entry name" value="PyrdxlP-dep_Trfase"/>
</dbReference>
<dbReference type="InterPro" id="IPR000524">
    <property type="entry name" value="Tscrpt_reg_HTH_GntR"/>
</dbReference>
<keyword evidence="3" id="KW-0805">Transcription regulation</keyword>
<evidence type="ECO:0000313" key="8">
    <source>
        <dbReference type="EMBL" id="SSW64704.1"/>
    </source>
</evidence>
<gene>
    <name evidence="8" type="primary">gabR_2</name>
    <name evidence="8" type="ORF">AVE30378_01139</name>
</gene>
<dbReference type="Gene3D" id="3.40.640.10">
    <property type="entry name" value="Type I PLP-dependent aspartate aminotransferase-like (Major domain)"/>
    <property type="match status" value="1"/>
</dbReference>
<dbReference type="GO" id="GO:0003700">
    <property type="term" value="F:DNA-binding transcription factor activity"/>
    <property type="evidence" value="ECO:0007669"/>
    <property type="project" value="InterPro"/>
</dbReference>
<dbReference type="RefSeq" id="WP_353851447.1">
    <property type="nucleotide sequence ID" value="NZ_UFQC01000005.1"/>
</dbReference>
<protein>
    <submittedName>
        <fullName evidence="8">HTH-type transcriptional regulatory protein GabR</fullName>
    </submittedName>
</protein>
<evidence type="ECO:0000313" key="9">
    <source>
        <dbReference type="Proteomes" id="UP000289465"/>
    </source>
</evidence>
<dbReference type="SUPFAM" id="SSF53383">
    <property type="entry name" value="PLP-dependent transferases"/>
    <property type="match status" value="1"/>
</dbReference>
<dbReference type="SUPFAM" id="SSF46785">
    <property type="entry name" value="Winged helix' DNA-binding domain"/>
    <property type="match status" value="1"/>
</dbReference>
<dbReference type="SMART" id="SM00345">
    <property type="entry name" value="HTH_GNTR"/>
    <property type="match status" value="1"/>
</dbReference>
<name>A0A446CA52_9BURK</name>
<dbReference type="GO" id="GO:0030170">
    <property type="term" value="F:pyridoxal phosphate binding"/>
    <property type="evidence" value="ECO:0007669"/>
    <property type="project" value="InterPro"/>
</dbReference>
<evidence type="ECO:0000256" key="1">
    <source>
        <dbReference type="ARBA" id="ARBA00005384"/>
    </source>
</evidence>
<dbReference type="Pfam" id="PF00392">
    <property type="entry name" value="GntR"/>
    <property type="match status" value="1"/>
</dbReference>
<dbReference type="Pfam" id="PF00155">
    <property type="entry name" value="Aminotran_1_2"/>
    <property type="match status" value="1"/>
</dbReference>
<dbReference type="PANTHER" id="PTHR46577">
    <property type="entry name" value="HTH-TYPE TRANSCRIPTIONAL REGULATORY PROTEIN GABR"/>
    <property type="match status" value="1"/>
</dbReference>
<dbReference type="CDD" id="cd00609">
    <property type="entry name" value="AAT_like"/>
    <property type="match status" value="1"/>
</dbReference>
<comment type="similarity">
    <text evidence="1">In the C-terminal section; belongs to the class-I pyridoxal-phosphate-dependent aminotransferase family.</text>
</comment>
<feature type="domain" description="HTH gntR-type" evidence="7">
    <location>
        <begin position="19"/>
        <end position="87"/>
    </location>
</feature>
<feature type="region of interest" description="Disordered" evidence="6">
    <location>
        <begin position="93"/>
        <end position="113"/>
    </location>
</feature>
<dbReference type="InterPro" id="IPR004839">
    <property type="entry name" value="Aminotransferase_I/II_large"/>
</dbReference>
<evidence type="ECO:0000256" key="6">
    <source>
        <dbReference type="SAM" id="MobiDB-lite"/>
    </source>
</evidence>
<evidence type="ECO:0000256" key="3">
    <source>
        <dbReference type="ARBA" id="ARBA00023015"/>
    </source>
</evidence>
<evidence type="ECO:0000259" key="7">
    <source>
        <dbReference type="PROSITE" id="PS50949"/>
    </source>
</evidence>
<dbReference type="InterPro" id="IPR051446">
    <property type="entry name" value="HTH_trans_reg/aminotransferase"/>
</dbReference>
<organism evidence="8 9">
    <name type="scientific">Achromobacter veterisilvae</name>
    <dbReference type="NCBI Taxonomy" id="2069367"/>
    <lineage>
        <taxon>Bacteria</taxon>
        <taxon>Pseudomonadati</taxon>
        <taxon>Pseudomonadota</taxon>
        <taxon>Betaproteobacteria</taxon>
        <taxon>Burkholderiales</taxon>
        <taxon>Alcaligenaceae</taxon>
        <taxon>Achromobacter</taxon>
    </lineage>
</organism>
<accession>A0A446CA52</accession>
<reference evidence="8 9" key="1">
    <citation type="submission" date="2018-07" db="EMBL/GenBank/DDBJ databases">
        <authorList>
            <person name="Peeters C."/>
        </authorList>
    </citation>
    <scope>NUCLEOTIDE SEQUENCE [LARGE SCALE GENOMIC DNA]</scope>
    <source>
        <strain evidence="8 9">LMG 30378</strain>
    </source>
</reference>
<dbReference type="Gene3D" id="1.10.10.10">
    <property type="entry name" value="Winged helix-like DNA-binding domain superfamily/Winged helix DNA-binding domain"/>
    <property type="match status" value="1"/>
</dbReference>
<evidence type="ECO:0000256" key="4">
    <source>
        <dbReference type="ARBA" id="ARBA00023125"/>
    </source>
</evidence>
<sequence length="513" mass="56401">MRSIVGDLLLLRLADGSGEPMNKRLYQGIREAILDGAIAADSRLPATRDLAAELGIARNTVVHVYSQLLAEGYTRSRQGNGTFVNASVPDSYLASGRRRRQPPPAQPRPALSPRGAAIVDGASASPYQWGAFMPGVPDLTEFPHKKFGRIFSALWRNPSPDLLTYAYGGGLPALREALAQHLALTRSIDCDPEQIIITEGSHQAIDLTARILGEAGETAWVEDPGYWGARTILQANGLRTVHLPVDEEGMRLPETAATPPRFIFVTPSHQYPLGPVMSLARRRQLLAVARQSGSWIIEDDYDSEFRFSGRPIASLLGLEPDAPVIYMGTFSKTLYPGLRVGYLVLPKALTAAFQAAHAELYREGHLMTHAALATFISEGHYAAHIRRMRMLYGRRRAMLVNLIERRLGPDWLHRDASMAGLHLVLTLPRDMDDLRVVDVARGKGVLTRALSRYYVNEEGRRPGLLLGYACVPENEIARKFEVLLESLAEVARAPAADQKRGSAEAKAAALRMP</sequence>
<dbReference type="PROSITE" id="PS50949">
    <property type="entry name" value="HTH_GNTR"/>
    <property type="match status" value="1"/>
</dbReference>
<dbReference type="Proteomes" id="UP000289465">
    <property type="component" value="Unassembled WGS sequence"/>
</dbReference>
<evidence type="ECO:0000256" key="5">
    <source>
        <dbReference type="ARBA" id="ARBA00023163"/>
    </source>
</evidence>
<dbReference type="GO" id="GO:0003677">
    <property type="term" value="F:DNA binding"/>
    <property type="evidence" value="ECO:0007669"/>
    <property type="project" value="UniProtKB-KW"/>
</dbReference>
<dbReference type="AlphaFoldDB" id="A0A446CA52"/>
<dbReference type="InterPro" id="IPR015421">
    <property type="entry name" value="PyrdxlP-dep_Trfase_major"/>
</dbReference>
<dbReference type="PANTHER" id="PTHR46577:SF1">
    <property type="entry name" value="HTH-TYPE TRANSCRIPTIONAL REGULATORY PROTEIN GABR"/>
    <property type="match status" value="1"/>
</dbReference>